<gene>
    <name evidence="2" type="ORF">M0811_02927</name>
</gene>
<sequence>MEKQKETETTSSSVENNTNHQESLKENNLQEEQNNKNINLIEDSNESENENLIEDSSEDENINENESIYKEIKPKPAKVQIFSNFEISQLNQDLFITAISFDQWKYLESEFSHLSTFYKKEEPKKPEIQKSTFPEEFCLSIFTFINENNREYQNKEIVENNYKKGKVNFNCVHATKKKKIQIRLNHEKMGIFDLDEDIEFFDLRLHEYQFFVSKNHPHQLLISFFSNSQMRQSLKRKRKK</sequence>
<keyword evidence="3" id="KW-1185">Reference proteome</keyword>
<accession>A0A9Q0R549</accession>
<evidence type="ECO:0000313" key="2">
    <source>
        <dbReference type="EMBL" id="KAJ5067737.1"/>
    </source>
</evidence>
<reference evidence="2" key="1">
    <citation type="submission" date="2022-10" db="EMBL/GenBank/DDBJ databases">
        <title>Novel sulphate-reducing endosymbionts in the free-living metamonad Anaeramoeba.</title>
        <authorList>
            <person name="Jerlstrom-Hultqvist J."/>
            <person name="Cepicka I."/>
            <person name="Gallot-Lavallee L."/>
            <person name="Salas-Leiva D."/>
            <person name="Curtis B.A."/>
            <person name="Zahonova K."/>
            <person name="Pipaliya S."/>
            <person name="Dacks J."/>
            <person name="Roger A.J."/>
        </authorList>
    </citation>
    <scope>NUCLEOTIDE SEQUENCE</scope>
    <source>
        <strain evidence="2">BMAN</strain>
    </source>
</reference>
<feature type="region of interest" description="Disordered" evidence="1">
    <location>
        <begin position="1"/>
        <end position="62"/>
    </location>
</feature>
<feature type="compositionally biased region" description="Low complexity" evidence="1">
    <location>
        <begin position="9"/>
        <end position="19"/>
    </location>
</feature>
<dbReference type="EMBL" id="JAPDFW010000125">
    <property type="protein sequence ID" value="KAJ5067737.1"/>
    <property type="molecule type" value="Genomic_DNA"/>
</dbReference>
<protein>
    <submittedName>
        <fullName evidence="2">Uncharacterized protein</fullName>
    </submittedName>
</protein>
<proteinExistence type="predicted"/>
<feature type="compositionally biased region" description="Low complexity" evidence="1">
    <location>
        <begin position="26"/>
        <end position="42"/>
    </location>
</feature>
<dbReference type="Proteomes" id="UP001149090">
    <property type="component" value="Unassembled WGS sequence"/>
</dbReference>
<comment type="caution">
    <text evidence="2">The sequence shown here is derived from an EMBL/GenBank/DDBJ whole genome shotgun (WGS) entry which is preliminary data.</text>
</comment>
<evidence type="ECO:0000256" key="1">
    <source>
        <dbReference type="SAM" id="MobiDB-lite"/>
    </source>
</evidence>
<name>A0A9Q0R549_ANAIG</name>
<dbReference type="AlphaFoldDB" id="A0A9Q0R549"/>
<organism evidence="2 3">
    <name type="scientific">Anaeramoeba ignava</name>
    <name type="common">Anaerobic marine amoeba</name>
    <dbReference type="NCBI Taxonomy" id="1746090"/>
    <lineage>
        <taxon>Eukaryota</taxon>
        <taxon>Metamonada</taxon>
        <taxon>Anaeramoebidae</taxon>
        <taxon>Anaeramoeba</taxon>
    </lineage>
</organism>
<evidence type="ECO:0000313" key="3">
    <source>
        <dbReference type="Proteomes" id="UP001149090"/>
    </source>
</evidence>
<feature type="compositionally biased region" description="Acidic residues" evidence="1">
    <location>
        <begin position="43"/>
        <end position="62"/>
    </location>
</feature>